<dbReference type="PANTHER" id="PTHR24412:SF451">
    <property type="entry name" value="KELCH-LIKE PROTEIN 20"/>
    <property type="match status" value="1"/>
</dbReference>
<dbReference type="InterPro" id="IPR011333">
    <property type="entry name" value="SKP1/BTB/POZ_sf"/>
</dbReference>
<protein>
    <recommendedName>
        <fullName evidence="3">BTB domain-containing protein</fullName>
    </recommendedName>
</protein>
<sequence>MVDMKASTLKALVDFCYTGTITISEESVLSILSAASLLQLSDVQLLEYVRLPLCQPEFLVNTVSKDALVKADASCRDFVDEAK</sequence>
<evidence type="ECO:0000259" key="3">
    <source>
        <dbReference type="Pfam" id="PF00651"/>
    </source>
</evidence>
<dbReference type="EMBL" id="KZ354164">
    <property type="protein sequence ID" value="PIO61124.1"/>
    <property type="molecule type" value="Genomic_DNA"/>
</dbReference>
<evidence type="ECO:0000256" key="1">
    <source>
        <dbReference type="ARBA" id="ARBA00022441"/>
    </source>
</evidence>
<dbReference type="OrthoDB" id="45365at2759"/>
<gene>
    <name evidence="4" type="ORF">TELCIR_17361</name>
</gene>
<proteinExistence type="predicted"/>
<keyword evidence="1" id="KW-0880">Kelch repeat</keyword>
<keyword evidence="2" id="KW-0677">Repeat</keyword>
<keyword evidence="5" id="KW-1185">Reference proteome</keyword>
<accession>A0A2G9TT11</accession>
<feature type="non-terminal residue" evidence="4">
    <location>
        <position position="83"/>
    </location>
</feature>
<dbReference type="Gene3D" id="3.30.710.10">
    <property type="entry name" value="Potassium Channel Kv1.1, Chain A"/>
    <property type="match status" value="1"/>
</dbReference>
<organism evidence="4 5">
    <name type="scientific">Teladorsagia circumcincta</name>
    <name type="common">Brown stomach worm</name>
    <name type="synonym">Ostertagia circumcincta</name>
    <dbReference type="NCBI Taxonomy" id="45464"/>
    <lineage>
        <taxon>Eukaryota</taxon>
        <taxon>Metazoa</taxon>
        <taxon>Ecdysozoa</taxon>
        <taxon>Nematoda</taxon>
        <taxon>Chromadorea</taxon>
        <taxon>Rhabditida</taxon>
        <taxon>Rhabditina</taxon>
        <taxon>Rhabditomorpha</taxon>
        <taxon>Strongyloidea</taxon>
        <taxon>Trichostrongylidae</taxon>
        <taxon>Teladorsagia</taxon>
    </lineage>
</organism>
<reference evidence="4 5" key="1">
    <citation type="submission" date="2015-09" db="EMBL/GenBank/DDBJ databases">
        <title>Draft genome of the parasitic nematode Teladorsagia circumcincta isolate WARC Sus (inbred).</title>
        <authorList>
            <person name="Mitreva M."/>
        </authorList>
    </citation>
    <scope>NUCLEOTIDE SEQUENCE [LARGE SCALE GENOMIC DNA]</scope>
    <source>
        <strain evidence="4 5">S</strain>
    </source>
</reference>
<dbReference type="AlphaFoldDB" id="A0A2G9TT11"/>
<dbReference type="Pfam" id="PF00651">
    <property type="entry name" value="BTB"/>
    <property type="match status" value="1"/>
</dbReference>
<evidence type="ECO:0000256" key="2">
    <source>
        <dbReference type="ARBA" id="ARBA00022737"/>
    </source>
</evidence>
<dbReference type="Proteomes" id="UP000230423">
    <property type="component" value="Unassembled WGS sequence"/>
</dbReference>
<name>A0A2G9TT11_TELCI</name>
<evidence type="ECO:0000313" key="4">
    <source>
        <dbReference type="EMBL" id="PIO61124.1"/>
    </source>
</evidence>
<evidence type="ECO:0000313" key="5">
    <source>
        <dbReference type="Proteomes" id="UP000230423"/>
    </source>
</evidence>
<feature type="domain" description="BTB" evidence="3">
    <location>
        <begin position="3"/>
        <end position="44"/>
    </location>
</feature>
<dbReference type="Gene3D" id="1.25.40.420">
    <property type="match status" value="1"/>
</dbReference>
<dbReference type="PANTHER" id="PTHR24412">
    <property type="entry name" value="KELCH PROTEIN"/>
    <property type="match status" value="1"/>
</dbReference>
<dbReference type="SUPFAM" id="SSF54695">
    <property type="entry name" value="POZ domain"/>
    <property type="match status" value="1"/>
</dbReference>
<dbReference type="InterPro" id="IPR000210">
    <property type="entry name" value="BTB/POZ_dom"/>
</dbReference>